<proteinExistence type="predicted"/>
<feature type="transmembrane region" description="Helical" evidence="1">
    <location>
        <begin position="73"/>
        <end position="98"/>
    </location>
</feature>
<protein>
    <recommendedName>
        <fullName evidence="2">Alpha-carbonic anhydrase domain-containing protein</fullName>
    </recommendedName>
</protein>
<gene>
    <name evidence="3" type="ORF">SINC0208_LOCUS6663</name>
</gene>
<dbReference type="SUPFAM" id="SSF51069">
    <property type="entry name" value="Carbonic anhydrase"/>
    <property type="match status" value="1"/>
</dbReference>
<name>A0A7S3IKH9_9SPIT</name>
<keyword evidence="1" id="KW-0812">Transmembrane</keyword>
<evidence type="ECO:0000259" key="2">
    <source>
        <dbReference type="PROSITE" id="PS51144"/>
    </source>
</evidence>
<evidence type="ECO:0000313" key="3">
    <source>
        <dbReference type="EMBL" id="CAE0326037.1"/>
    </source>
</evidence>
<dbReference type="InterPro" id="IPR036398">
    <property type="entry name" value="CA_dom_sf"/>
</dbReference>
<keyword evidence="1" id="KW-1133">Transmembrane helix</keyword>
<feature type="domain" description="Alpha-carbonic anhydrase" evidence="2">
    <location>
        <begin position="1"/>
        <end position="73"/>
    </location>
</feature>
<organism evidence="3">
    <name type="scientific">Strombidium inclinatum</name>
    <dbReference type="NCBI Taxonomy" id="197538"/>
    <lineage>
        <taxon>Eukaryota</taxon>
        <taxon>Sar</taxon>
        <taxon>Alveolata</taxon>
        <taxon>Ciliophora</taxon>
        <taxon>Intramacronucleata</taxon>
        <taxon>Spirotrichea</taxon>
        <taxon>Oligotrichia</taxon>
        <taxon>Strombidiidae</taxon>
        <taxon>Strombidium</taxon>
    </lineage>
</organism>
<accession>A0A7S3IKH9</accession>
<dbReference type="AlphaFoldDB" id="A0A7S3IKH9"/>
<dbReference type="Gene3D" id="3.10.200.10">
    <property type="entry name" value="Alpha carbonic anhydrase"/>
    <property type="match status" value="1"/>
</dbReference>
<keyword evidence="1" id="KW-0472">Membrane</keyword>
<dbReference type="InterPro" id="IPR001148">
    <property type="entry name" value="CA_dom"/>
</dbReference>
<dbReference type="PROSITE" id="PS51144">
    <property type="entry name" value="ALPHA_CA_2"/>
    <property type="match status" value="1"/>
</dbReference>
<dbReference type="Pfam" id="PF00194">
    <property type="entry name" value="Carb_anhydrase"/>
    <property type="match status" value="1"/>
</dbReference>
<dbReference type="EMBL" id="HBIH01016298">
    <property type="protein sequence ID" value="CAE0326037.1"/>
    <property type="molecule type" value="Transcribed_RNA"/>
</dbReference>
<evidence type="ECO:0000256" key="1">
    <source>
        <dbReference type="SAM" id="Phobius"/>
    </source>
</evidence>
<reference evidence="3" key="1">
    <citation type="submission" date="2021-01" db="EMBL/GenBank/DDBJ databases">
        <authorList>
            <person name="Corre E."/>
            <person name="Pelletier E."/>
            <person name="Niang G."/>
            <person name="Scheremetjew M."/>
            <person name="Finn R."/>
            <person name="Kale V."/>
            <person name="Holt S."/>
            <person name="Cochrane G."/>
            <person name="Meng A."/>
            <person name="Brown T."/>
            <person name="Cohen L."/>
        </authorList>
    </citation>
    <scope>NUCLEOTIDE SEQUENCE</scope>
    <source>
        <strain evidence="3">S3</strain>
    </source>
</reference>
<sequence length="99" mass="11504">MRHIDWSHRWIYRGSLTVPPCSHYVYWNIIGTVYPIKKTVVEAFNKKLNRAGLDTTGKNGNYRNVNKALNLDVFYVMSGSHLFGWNLAVALMTLGYIYY</sequence>